<dbReference type="InterPro" id="IPR014016">
    <property type="entry name" value="UvrD-like_ATP-bd"/>
</dbReference>
<feature type="binding site" evidence="13">
    <location>
        <begin position="26"/>
        <end position="33"/>
    </location>
    <ligand>
        <name>ATP</name>
        <dbReference type="ChEBI" id="CHEBI:30616"/>
    </ligand>
</feature>
<evidence type="ECO:0000256" key="1">
    <source>
        <dbReference type="ARBA" id="ARBA00022722"/>
    </source>
</evidence>
<dbReference type="GO" id="GO:0043138">
    <property type="term" value="F:3'-5' DNA helicase activity"/>
    <property type="evidence" value="ECO:0007669"/>
    <property type="project" value="UniProtKB-EC"/>
</dbReference>
<dbReference type="GO" id="GO:0005524">
    <property type="term" value="F:ATP binding"/>
    <property type="evidence" value="ECO:0007669"/>
    <property type="project" value="UniProtKB-UniRule"/>
</dbReference>
<keyword evidence="3" id="KW-0227">DNA damage</keyword>
<gene>
    <name evidence="17" type="ORF">F6S87_07320</name>
</gene>
<name>A0A6I5N2J9_9BIFI</name>
<evidence type="ECO:0000313" key="18">
    <source>
        <dbReference type="Proteomes" id="UP000469292"/>
    </source>
</evidence>
<evidence type="ECO:0000256" key="4">
    <source>
        <dbReference type="ARBA" id="ARBA00022801"/>
    </source>
</evidence>
<dbReference type="InterPro" id="IPR000212">
    <property type="entry name" value="DNA_helicase_UvrD/REP"/>
</dbReference>
<evidence type="ECO:0000256" key="12">
    <source>
        <dbReference type="ARBA" id="ARBA00048988"/>
    </source>
</evidence>
<dbReference type="Gene3D" id="3.40.50.300">
    <property type="entry name" value="P-loop containing nucleotide triphosphate hydrolases"/>
    <property type="match status" value="4"/>
</dbReference>
<dbReference type="Gene3D" id="3.30.160.800">
    <property type="match status" value="1"/>
</dbReference>
<comment type="catalytic activity">
    <reaction evidence="12">
        <text>ATP + H2O = ADP + phosphate + H(+)</text>
        <dbReference type="Rhea" id="RHEA:13065"/>
        <dbReference type="ChEBI" id="CHEBI:15377"/>
        <dbReference type="ChEBI" id="CHEBI:15378"/>
        <dbReference type="ChEBI" id="CHEBI:30616"/>
        <dbReference type="ChEBI" id="CHEBI:43474"/>
        <dbReference type="ChEBI" id="CHEBI:456216"/>
        <dbReference type="EC" id="5.6.2.4"/>
    </reaction>
</comment>
<dbReference type="GO" id="GO:0000725">
    <property type="term" value="P:recombinational repair"/>
    <property type="evidence" value="ECO:0007669"/>
    <property type="project" value="TreeGrafter"/>
</dbReference>
<comment type="caution">
    <text evidence="17">The sequence shown here is derived from an EMBL/GenBank/DDBJ whole genome shotgun (WGS) entry which is preliminary data.</text>
</comment>
<evidence type="ECO:0000256" key="11">
    <source>
        <dbReference type="ARBA" id="ARBA00034808"/>
    </source>
</evidence>
<evidence type="ECO:0000256" key="3">
    <source>
        <dbReference type="ARBA" id="ARBA00022763"/>
    </source>
</evidence>
<keyword evidence="9" id="KW-0413">Isomerase</keyword>
<dbReference type="PANTHER" id="PTHR11070:SF55">
    <property type="entry name" value="DNA 3'-5' HELICASE"/>
    <property type="match status" value="1"/>
</dbReference>
<dbReference type="PANTHER" id="PTHR11070">
    <property type="entry name" value="UVRD / RECB / PCRA DNA HELICASE FAMILY MEMBER"/>
    <property type="match status" value="1"/>
</dbReference>
<dbReference type="GO" id="GO:0003677">
    <property type="term" value="F:DNA binding"/>
    <property type="evidence" value="ECO:0007669"/>
    <property type="project" value="InterPro"/>
</dbReference>
<dbReference type="InterPro" id="IPR014017">
    <property type="entry name" value="DNA_helicase_UvrD-like_C"/>
</dbReference>
<feature type="domain" description="UvrD-like helicase ATP-binding" evidence="15">
    <location>
        <begin position="5"/>
        <end position="425"/>
    </location>
</feature>
<keyword evidence="8" id="KW-0234">DNA repair</keyword>
<keyword evidence="2 13" id="KW-0547">Nucleotide-binding</keyword>
<evidence type="ECO:0000256" key="7">
    <source>
        <dbReference type="ARBA" id="ARBA00022840"/>
    </source>
</evidence>
<evidence type="ECO:0000256" key="5">
    <source>
        <dbReference type="ARBA" id="ARBA00022806"/>
    </source>
</evidence>
<keyword evidence="18" id="KW-1185">Reference proteome</keyword>
<evidence type="ECO:0000256" key="13">
    <source>
        <dbReference type="PROSITE-ProRule" id="PRU00560"/>
    </source>
</evidence>
<evidence type="ECO:0000256" key="10">
    <source>
        <dbReference type="ARBA" id="ARBA00034617"/>
    </source>
</evidence>
<dbReference type="EC" id="5.6.2.4" evidence="11"/>
<keyword evidence="7 13" id="KW-0067">ATP-binding</keyword>
<comment type="catalytic activity">
    <reaction evidence="10">
        <text>Couples ATP hydrolysis with the unwinding of duplex DNA by translocating in the 3'-5' direction.</text>
        <dbReference type="EC" id="5.6.2.4"/>
    </reaction>
</comment>
<evidence type="ECO:0000256" key="6">
    <source>
        <dbReference type="ARBA" id="ARBA00022839"/>
    </source>
</evidence>
<dbReference type="PROSITE" id="PS51217">
    <property type="entry name" value="UVRD_HELICASE_CTER"/>
    <property type="match status" value="1"/>
</dbReference>
<dbReference type="Pfam" id="PF12705">
    <property type="entry name" value="PDDEXK_1"/>
    <property type="match status" value="1"/>
</dbReference>
<evidence type="ECO:0000256" key="14">
    <source>
        <dbReference type="SAM" id="MobiDB-lite"/>
    </source>
</evidence>
<feature type="compositionally biased region" description="Low complexity" evidence="14">
    <location>
        <begin position="1224"/>
        <end position="1247"/>
    </location>
</feature>
<evidence type="ECO:0000259" key="16">
    <source>
        <dbReference type="PROSITE" id="PS51217"/>
    </source>
</evidence>
<dbReference type="RefSeq" id="WP_163227995.1">
    <property type="nucleotide sequence ID" value="NZ_VYSG01000003.1"/>
</dbReference>
<dbReference type="Proteomes" id="UP000469292">
    <property type="component" value="Unassembled WGS sequence"/>
</dbReference>
<keyword evidence="5 13" id="KW-0347">Helicase</keyword>
<feature type="domain" description="UvrD-like helicase C-terminal" evidence="16">
    <location>
        <begin position="426"/>
        <end position="786"/>
    </location>
</feature>
<dbReference type="PROSITE" id="PS51198">
    <property type="entry name" value="UVRD_HELICASE_ATP_BIND"/>
    <property type="match status" value="1"/>
</dbReference>
<dbReference type="GO" id="GO:0004527">
    <property type="term" value="F:exonuclease activity"/>
    <property type="evidence" value="ECO:0007669"/>
    <property type="project" value="UniProtKB-KW"/>
</dbReference>
<evidence type="ECO:0000256" key="2">
    <source>
        <dbReference type="ARBA" id="ARBA00022741"/>
    </source>
</evidence>
<accession>A0A6I5N2J9</accession>
<dbReference type="SUPFAM" id="SSF52540">
    <property type="entry name" value="P-loop containing nucleoside triphosphate hydrolases"/>
    <property type="match status" value="2"/>
</dbReference>
<feature type="region of interest" description="Disordered" evidence="14">
    <location>
        <begin position="229"/>
        <end position="257"/>
    </location>
</feature>
<organism evidence="17 18">
    <name type="scientific">Bifidobacterium choloepi</name>
    <dbReference type="NCBI Taxonomy" id="2614131"/>
    <lineage>
        <taxon>Bacteria</taxon>
        <taxon>Bacillati</taxon>
        <taxon>Actinomycetota</taxon>
        <taxon>Actinomycetes</taxon>
        <taxon>Bifidobacteriales</taxon>
        <taxon>Bifidobacteriaceae</taxon>
        <taxon>Bifidobacterium</taxon>
    </lineage>
</organism>
<dbReference type="Pfam" id="PF13361">
    <property type="entry name" value="UvrD_C"/>
    <property type="match status" value="1"/>
</dbReference>
<evidence type="ECO:0000256" key="9">
    <source>
        <dbReference type="ARBA" id="ARBA00023235"/>
    </source>
</evidence>
<feature type="compositionally biased region" description="Basic and acidic residues" evidence="14">
    <location>
        <begin position="229"/>
        <end position="240"/>
    </location>
</feature>
<evidence type="ECO:0000256" key="8">
    <source>
        <dbReference type="ARBA" id="ARBA00023204"/>
    </source>
</evidence>
<dbReference type="InterPro" id="IPR038726">
    <property type="entry name" value="PDDEXK_AddAB-type"/>
</dbReference>
<feature type="compositionally biased region" description="Basic and acidic residues" evidence="14">
    <location>
        <begin position="79"/>
        <end position="93"/>
    </location>
</feature>
<evidence type="ECO:0000313" key="17">
    <source>
        <dbReference type="EMBL" id="NEG70405.1"/>
    </source>
</evidence>
<evidence type="ECO:0000259" key="15">
    <source>
        <dbReference type="PROSITE" id="PS51198"/>
    </source>
</evidence>
<dbReference type="Pfam" id="PF00580">
    <property type="entry name" value="UvrD-helicase"/>
    <property type="match status" value="1"/>
</dbReference>
<dbReference type="InterPro" id="IPR027417">
    <property type="entry name" value="P-loop_NTPase"/>
</dbReference>
<sequence>MVKKTPSPEQATIIDADVDDDILVVAGAGSGKTFTMTERIIRLINSGVPPQHILGLTFTKKAAAELLGRVSAAVAKNRSGNDSHDGNDSHGDDSYGGGSPSGSAGAAANRDPGAAFLQPDVMTYDAFFQQIVRQYGLLVGFDQGAQPLSEAGAAQLIADVLDEHYDLVIGADVDLGAMDTIIYDTHALSDAIATAMIGPDCDSYDAAIRKIREWDAAWLAKLNDVIGERDLPMEPPEKPRVRPGATPPKRKAKESDAAYGKRYREWEDKRALLDHYEADKLEAEAWNHAGEMRETVRKREILLTFVELFCQAKRERHMAEFSDFTVAALQLVTRFPSIGARYRARYSQVLLDEYQDTSTTQASLLAALFHASPTDRSAITAVGDPFQSIYAWRGASPGAFRMLQGALDMPANEEPLPISVTRRNSRLVLEAANNLTANLRAVPKREGSASTSEVDVRPLSTVPDAPRGTLGVLSYVTFEQQLDGVVRFCKQAIYEHRKRVAAGLQPEGKAPYVAVLFRSKSAMGAYRRALEDAGLKAQVVGYSALLERPEIVDIVALLKSVAFHRDAAPLLRLLATPRYGLDAHDLRALAALAAGVNDDYRYRVLAQAGIVPATGPDDEEIPVADRRAAVREHRNEVPNAIFLPDVMLRDDLPALLADSFVSPAGQLSILRCAEAMRSVAAARYGSIVEAVRVAAEALGLDIDAVVAASIGRGEAVAEATRLKAPVESFIRLVGTYRDEIAGSQRPTLAGFLAWTDSIVRLDDDGADYAPDETVDVVLLTIHKAKGLEWDAVAVVDMSQRQLENGGLKVAVDDPADLVVATPGTGLRSRMRGHVDAALRDEAERRLDDDYQRKMDAYDAAVADGRKARKPSAPKLRDSDIREAGGADFLAAVRPAVAGGAGHDSSAGIVPEWLPGNQTGDVHDRDDRDELWHDVIRWTPPTYAESIKSWLDLPTEVPAPIRVDAAIMPKFPPDMEEGEDPVEALESFDGIEAIDDAVRGTMRPSAAKEQGLTDDDMAAWPLTQEEEYGRKAHAEERRLMYVALTRARYEALLTTSATNTRTRDVLLHGGTVPAGTKPSAFWDEVVLSMMTPDVADEPTNLNVPDGDEVAGWFAAHPGELPPADVVFTPAALGLPTPDGYFRGVDAAEFENAVVGDAWNAPIDMTPASAGMRWPLPLSAPITEALDRSADDVRRQMAALDVVAAAAASGLDAAQASRFLPASWHDSSSGGTTAEAGAGSGTDAGAADGMRSGTGTPTLLDRAMRLLADRDLGPAAGMTPAQVDAAVERMARQALSRQRLTVTKLQASSGQMEDDRRREFFRGVVRPIPTVSSPAAEAGTRFHAWAEQFLEAGTGDMFGGRFISRETMLADLDEKLVPTPSPEGVGEREARLGRSSRADADRELLEWERRLASSRWARRRLHGAEQSIVMEVRVPTADGGVKTQIMPGKLDAVFVGGLDDDLDGTRARERGGGDADESFQSRLFTIVDWKTGRRPTKPADIAAKLRQLDYYRLLLSEQTGVPIEQVDAALYYVSEPDESRRELRALPKTKAEILADMARGIPDLSDND</sequence>
<feature type="compositionally biased region" description="Low complexity" evidence="14">
    <location>
        <begin position="101"/>
        <end position="110"/>
    </location>
</feature>
<keyword evidence="1" id="KW-0540">Nuclease</keyword>
<proteinExistence type="predicted"/>
<feature type="region of interest" description="Disordered" evidence="14">
    <location>
        <begin position="77"/>
        <end position="110"/>
    </location>
</feature>
<feature type="region of interest" description="Disordered" evidence="14">
    <location>
        <begin position="1222"/>
        <end position="1253"/>
    </location>
</feature>
<keyword evidence="6" id="KW-0269">Exonuclease</keyword>
<dbReference type="Gene3D" id="1.10.486.10">
    <property type="entry name" value="PCRA, domain 4"/>
    <property type="match status" value="2"/>
</dbReference>
<feature type="region of interest" description="Disordered" evidence="14">
    <location>
        <begin position="899"/>
        <end position="924"/>
    </location>
</feature>
<reference evidence="17 18" key="1">
    <citation type="submission" date="2019-09" db="EMBL/GenBank/DDBJ databases">
        <title>Phylogenetic characterization of a novel taxon of the genus Bifidobacterium: Bifidobacterium choloepi sp. nov.</title>
        <authorList>
            <person name="Modesto M."/>
            <person name="Satti M."/>
        </authorList>
    </citation>
    <scope>NUCLEOTIDE SEQUENCE [LARGE SCALE GENOMIC DNA]</scope>
    <source>
        <strain evidence="17 18">BRDM6</strain>
    </source>
</reference>
<protein>
    <recommendedName>
        <fullName evidence="11">DNA 3'-5' helicase</fullName>
        <ecNumber evidence="11">5.6.2.4</ecNumber>
    </recommendedName>
</protein>
<dbReference type="EMBL" id="VYSG01000003">
    <property type="protein sequence ID" value="NEG70405.1"/>
    <property type="molecule type" value="Genomic_DNA"/>
</dbReference>
<keyword evidence="4 13" id="KW-0378">Hydrolase</keyword>